<sequence>MENNNIFVVQNTEKLKEYTQKGNLLEEMIKYKTNINGEVKTFVAEGYRSIKAKIKLLPLNEVSDNNADSDLNIPTLEDYIKNKTDEVIKENNINAIDKDEDIIDETEFEFEIKVFNKEETLMVEGYLGDSKDIFIHYEDILNSIRAIVNNIVYDEKEVIKTTKRKKAKIVYNEVTVCDNCNSTDIMKDLIDYKVKVFGEKQEYDVEGYRCKNCNSKWITKEMKDNLMDRIIRTREKLRKVKEQESYKKRLENKILKLKEKNLKPIIINNVKSLREEKTTQKRIGEFLGYSEQRYGSIERNDNTPTITTVKAIADALEVSTDDLYQLEYVSKEFYDVIRNLTYDEKNHRYITIKPLEQLNTMYDETENYRQQKMQELRTIKSTNEIWLEKKDLESHNRKLKREIDNIRTSKQKDKEELIKLKKKQIETNTKAIDKLENTKEHQDIEKREQQIKDLSSKVNNIINIKRDVEKGKMGVLKKKKKDSVEKIKIKNSLEYDRNDIKNGKMKALLKYDEAITSEHFRRLKKIYDKEYNKKG</sequence>
<comment type="caution">
    <text evidence="3">The sequence shown here is derived from an EMBL/GenBank/DDBJ whole genome shotgun (WGS) entry which is preliminary data.</text>
</comment>
<dbReference type="OrthoDB" id="10021366at2"/>
<dbReference type="EMBL" id="QXXA01000013">
    <property type="protein sequence ID" value="NBI07609.1"/>
    <property type="molecule type" value="Genomic_DNA"/>
</dbReference>
<gene>
    <name evidence="3" type="ORF">D3Z33_12175</name>
</gene>
<evidence type="ECO:0000259" key="2">
    <source>
        <dbReference type="PROSITE" id="PS50943"/>
    </source>
</evidence>
<keyword evidence="1" id="KW-0175">Coiled coil</keyword>
<evidence type="ECO:0000313" key="4">
    <source>
        <dbReference type="Proteomes" id="UP000467132"/>
    </source>
</evidence>
<name>A0A845R0S8_9CLOT</name>
<keyword evidence="4" id="KW-1185">Reference proteome</keyword>
<proteinExistence type="predicted"/>
<feature type="coiled-coil region" evidence="1">
    <location>
        <begin position="355"/>
        <end position="452"/>
    </location>
</feature>
<feature type="coiled-coil region" evidence="1">
    <location>
        <begin position="223"/>
        <end position="260"/>
    </location>
</feature>
<organism evidence="3 4">
    <name type="scientific">Senegalia massiliensis</name>
    <dbReference type="NCBI Taxonomy" id="1720316"/>
    <lineage>
        <taxon>Bacteria</taxon>
        <taxon>Bacillati</taxon>
        <taxon>Bacillota</taxon>
        <taxon>Clostridia</taxon>
        <taxon>Eubacteriales</taxon>
        <taxon>Clostridiaceae</taxon>
        <taxon>Senegalia</taxon>
    </lineage>
</organism>
<dbReference type="SUPFAM" id="SSF47413">
    <property type="entry name" value="lambda repressor-like DNA-binding domains"/>
    <property type="match status" value="1"/>
</dbReference>
<evidence type="ECO:0000313" key="3">
    <source>
        <dbReference type="EMBL" id="NBI07609.1"/>
    </source>
</evidence>
<dbReference type="RefSeq" id="WP_160198079.1">
    <property type="nucleotide sequence ID" value="NZ_QXXA01000013.1"/>
</dbReference>
<dbReference type="CDD" id="cd00093">
    <property type="entry name" value="HTH_XRE"/>
    <property type="match status" value="1"/>
</dbReference>
<dbReference type="InterPro" id="IPR001387">
    <property type="entry name" value="Cro/C1-type_HTH"/>
</dbReference>
<dbReference type="InterPro" id="IPR010982">
    <property type="entry name" value="Lambda_DNA-bd_dom_sf"/>
</dbReference>
<dbReference type="Gene3D" id="1.10.260.40">
    <property type="entry name" value="lambda repressor-like DNA-binding domains"/>
    <property type="match status" value="1"/>
</dbReference>
<dbReference type="GO" id="GO:0003677">
    <property type="term" value="F:DNA binding"/>
    <property type="evidence" value="ECO:0007669"/>
    <property type="project" value="InterPro"/>
</dbReference>
<dbReference type="AlphaFoldDB" id="A0A845R0S8"/>
<feature type="domain" description="HTH cro/C1-type" evidence="2">
    <location>
        <begin position="270"/>
        <end position="323"/>
    </location>
</feature>
<dbReference type="PROSITE" id="PS50943">
    <property type="entry name" value="HTH_CROC1"/>
    <property type="match status" value="1"/>
</dbReference>
<evidence type="ECO:0000256" key="1">
    <source>
        <dbReference type="SAM" id="Coils"/>
    </source>
</evidence>
<dbReference type="Proteomes" id="UP000467132">
    <property type="component" value="Unassembled WGS sequence"/>
</dbReference>
<protein>
    <submittedName>
        <fullName evidence="3">XRE family transcriptional regulator</fullName>
    </submittedName>
</protein>
<accession>A0A845R0S8</accession>
<dbReference type="SMART" id="SM00530">
    <property type="entry name" value="HTH_XRE"/>
    <property type="match status" value="1"/>
</dbReference>
<dbReference type="Pfam" id="PF01381">
    <property type="entry name" value="HTH_3"/>
    <property type="match status" value="1"/>
</dbReference>
<reference evidence="3 4" key="1">
    <citation type="submission" date="2018-08" db="EMBL/GenBank/DDBJ databases">
        <title>Murine metabolic-syndrome-specific gut microbial biobank.</title>
        <authorList>
            <person name="Liu C."/>
        </authorList>
    </citation>
    <scope>NUCLEOTIDE SEQUENCE [LARGE SCALE GENOMIC DNA]</scope>
    <source>
        <strain evidence="3 4">583</strain>
    </source>
</reference>